<dbReference type="GO" id="GO:0006094">
    <property type="term" value="P:gluconeogenesis"/>
    <property type="evidence" value="ECO:0007669"/>
    <property type="project" value="UniProtKB-UniRule"/>
</dbReference>
<comment type="similarity">
    <text evidence="2 7 8">Belongs to the GPI family.</text>
</comment>
<dbReference type="EC" id="5.3.1.9" evidence="7"/>
<evidence type="ECO:0000256" key="8">
    <source>
        <dbReference type="RuleBase" id="RU000612"/>
    </source>
</evidence>
<reference evidence="9 10" key="1">
    <citation type="submission" date="2012-11" db="EMBL/GenBank/DDBJ databases">
        <title>Whole genome sequence of Acidocella aminolytica 101 = DSM 11237.</title>
        <authorList>
            <person name="Azuma Y."/>
            <person name="Higashiura N."/>
            <person name="Hirakawa H."/>
            <person name="Matsushita K."/>
        </authorList>
    </citation>
    <scope>NUCLEOTIDE SEQUENCE [LARGE SCALE GENOMIC DNA]</scope>
    <source>
        <strain evidence="10">101 / DSM 11237</strain>
    </source>
</reference>
<comment type="function">
    <text evidence="7">Catalyzes the reversible isomerization of glucose-6-phosphate to fructose-6-phosphate.</text>
</comment>
<feature type="active site" evidence="7">
    <location>
        <position position="490"/>
    </location>
</feature>
<dbReference type="GO" id="GO:0006096">
    <property type="term" value="P:glycolytic process"/>
    <property type="evidence" value="ECO:0007669"/>
    <property type="project" value="UniProtKB-UniRule"/>
</dbReference>
<dbReference type="Gene3D" id="1.10.1390.10">
    <property type="match status" value="1"/>
</dbReference>
<dbReference type="GO" id="GO:0048029">
    <property type="term" value="F:monosaccharide binding"/>
    <property type="evidence" value="ECO:0007669"/>
    <property type="project" value="TreeGrafter"/>
</dbReference>
<dbReference type="InterPro" id="IPR001672">
    <property type="entry name" value="G6P_Isomerase"/>
</dbReference>
<evidence type="ECO:0000256" key="2">
    <source>
        <dbReference type="ARBA" id="ARBA00006604"/>
    </source>
</evidence>
<evidence type="ECO:0000313" key="10">
    <source>
        <dbReference type="Proteomes" id="UP000032668"/>
    </source>
</evidence>
<dbReference type="PROSITE" id="PS00174">
    <property type="entry name" value="P_GLUCOSE_ISOMERASE_2"/>
    <property type="match status" value="1"/>
</dbReference>
<dbReference type="Gene3D" id="3.40.50.10490">
    <property type="entry name" value="Glucose-6-phosphate isomerase like protein, domain 1"/>
    <property type="match status" value="2"/>
</dbReference>
<dbReference type="PANTHER" id="PTHR11469">
    <property type="entry name" value="GLUCOSE-6-PHOSPHATE ISOMERASE"/>
    <property type="match status" value="1"/>
</dbReference>
<keyword evidence="5 7" id="KW-0413">Isomerase</keyword>
<comment type="caution">
    <text evidence="9">The sequence shown here is derived from an EMBL/GenBank/DDBJ whole genome shotgun (WGS) entry which is preliminary data.</text>
</comment>
<evidence type="ECO:0000256" key="1">
    <source>
        <dbReference type="ARBA" id="ARBA00004926"/>
    </source>
</evidence>
<dbReference type="PROSITE" id="PS00765">
    <property type="entry name" value="P_GLUCOSE_ISOMERASE_1"/>
    <property type="match status" value="1"/>
</dbReference>
<dbReference type="UniPathway" id="UPA00109">
    <property type="reaction ID" value="UER00181"/>
</dbReference>
<dbReference type="RefSeq" id="WP_048880292.1">
    <property type="nucleotide sequence ID" value="NZ_BANC01000124.1"/>
</dbReference>
<keyword evidence="3 7" id="KW-0312">Gluconeogenesis</keyword>
<comment type="pathway">
    <text evidence="1 7 8">Carbohydrate degradation; glycolysis; D-glyceraldehyde 3-phosphate and glycerone phosphate from D-glucose: step 2/4.</text>
</comment>
<keyword evidence="10" id="KW-1185">Reference proteome</keyword>
<dbReference type="InterPro" id="IPR018189">
    <property type="entry name" value="Phosphoglucose_isomerase_CS"/>
</dbReference>
<dbReference type="InterPro" id="IPR023096">
    <property type="entry name" value="G6P_Isomerase_C"/>
</dbReference>
<dbReference type="UniPathway" id="UPA00138"/>
<accession>A0A0D6PJQ6</accession>
<dbReference type="HAMAP" id="MF_00473">
    <property type="entry name" value="G6P_isomerase"/>
    <property type="match status" value="1"/>
</dbReference>
<evidence type="ECO:0000256" key="4">
    <source>
        <dbReference type="ARBA" id="ARBA00023152"/>
    </source>
</evidence>
<dbReference type="InterPro" id="IPR046348">
    <property type="entry name" value="SIS_dom_sf"/>
</dbReference>
<dbReference type="NCBIfam" id="NF001211">
    <property type="entry name" value="PRK00179.1"/>
    <property type="match status" value="1"/>
</dbReference>
<dbReference type="CDD" id="cd05016">
    <property type="entry name" value="SIS_PGI_2"/>
    <property type="match status" value="1"/>
</dbReference>
<evidence type="ECO:0000256" key="5">
    <source>
        <dbReference type="ARBA" id="ARBA00023235"/>
    </source>
</evidence>
<dbReference type="GO" id="GO:0004347">
    <property type="term" value="F:glucose-6-phosphate isomerase activity"/>
    <property type="evidence" value="ECO:0007669"/>
    <property type="project" value="UniProtKB-UniRule"/>
</dbReference>
<gene>
    <name evidence="7" type="primary">pgi</name>
    <name evidence="9" type="ORF">Aam_126_041</name>
</gene>
<dbReference type="InterPro" id="IPR035476">
    <property type="entry name" value="SIS_PGI_1"/>
</dbReference>
<dbReference type="GO" id="GO:0051156">
    <property type="term" value="P:glucose 6-phosphate metabolic process"/>
    <property type="evidence" value="ECO:0007669"/>
    <property type="project" value="TreeGrafter"/>
</dbReference>
<feature type="active site" evidence="7">
    <location>
        <position position="376"/>
    </location>
</feature>
<proteinExistence type="inferred from homology"/>
<dbReference type="GO" id="GO:0005829">
    <property type="term" value="C:cytosol"/>
    <property type="evidence" value="ECO:0007669"/>
    <property type="project" value="TreeGrafter"/>
</dbReference>
<dbReference type="GO" id="GO:0097367">
    <property type="term" value="F:carbohydrate derivative binding"/>
    <property type="evidence" value="ECO:0007669"/>
    <property type="project" value="InterPro"/>
</dbReference>
<dbReference type="PRINTS" id="PR00662">
    <property type="entry name" value="G6PISOMERASE"/>
</dbReference>
<organism evidence="9 10">
    <name type="scientific">Acidocella aminolytica 101 = DSM 11237</name>
    <dbReference type="NCBI Taxonomy" id="1120923"/>
    <lineage>
        <taxon>Bacteria</taxon>
        <taxon>Pseudomonadati</taxon>
        <taxon>Pseudomonadota</taxon>
        <taxon>Alphaproteobacteria</taxon>
        <taxon>Acetobacterales</taxon>
        <taxon>Acidocellaceae</taxon>
        <taxon>Acidocella</taxon>
    </lineage>
</organism>
<protein>
    <recommendedName>
        <fullName evidence="7">Glucose-6-phosphate isomerase</fullName>
        <shortName evidence="7">GPI</shortName>
        <ecNumber evidence="7">5.3.1.9</ecNumber>
    </recommendedName>
    <alternativeName>
        <fullName evidence="7">Phosphoglucose isomerase</fullName>
        <shortName evidence="7">PGI</shortName>
    </alternativeName>
    <alternativeName>
        <fullName evidence="7">Phosphohexose isomerase</fullName>
        <shortName evidence="7">PHI</shortName>
    </alternativeName>
</protein>
<dbReference type="OrthoDB" id="140919at2"/>
<dbReference type="Pfam" id="PF00342">
    <property type="entry name" value="PGI"/>
    <property type="match status" value="1"/>
</dbReference>
<dbReference type="SUPFAM" id="SSF53697">
    <property type="entry name" value="SIS domain"/>
    <property type="match status" value="1"/>
</dbReference>
<dbReference type="STRING" id="1120923.SAMN02746095_02468"/>
<dbReference type="InterPro" id="IPR035482">
    <property type="entry name" value="SIS_PGI_2"/>
</dbReference>
<dbReference type="CDD" id="cd05015">
    <property type="entry name" value="SIS_PGI_1"/>
    <property type="match status" value="1"/>
</dbReference>
<name>A0A0D6PJQ6_9PROT</name>
<comment type="catalytic activity">
    <reaction evidence="6 7 8">
        <text>alpha-D-glucose 6-phosphate = beta-D-fructose 6-phosphate</text>
        <dbReference type="Rhea" id="RHEA:11816"/>
        <dbReference type="ChEBI" id="CHEBI:57634"/>
        <dbReference type="ChEBI" id="CHEBI:58225"/>
        <dbReference type="EC" id="5.3.1.9"/>
    </reaction>
</comment>
<evidence type="ECO:0000313" key="9">
    <source>
        <dbReference type="EMBL" id="GAN81912.1"/>
    </source>
</evidence>
<dbReference type="EMBL" id="BANC01000124">
    <property type="protein sequence ID" value="GAN81912.1"/>
    <property type="molecule type" value="Genomic_DNA"/>
</dbReference>
<comment type="subcellular location">
    <subcellularLocation>
        <location evidence="7">Cytoplasm</location>
    </subcellularLocation>
</comment>
<comment type="pathway">
    <text evidence="7">Carbohydrate biosynthesis; gluconeogenesis.</text>
</comment>
<evidence type="ECO:0000256" key="3">
    <source>
        <dbReference type="ARBA" id="ARBA00022432"/>
    </source>
</evidence>
<evidence type="ECO:0000256" key="6">
    <source>
        <dbReference type="ARBA" id="ARBA00029321"/>
    </source>
</evidence>
<sequence>MSQTDWTDVKNLAASAPDIRSLFTADADRFTRFSAHGAGILLDYSKTSLTDESLAALLRLAREAGVETKRDAMFTGEIINITEQRAVLHTALRAPANASILVAGRNVVPDVWETLDRFLTFAEAVRGGSIAASDGKAFTDVVNIGIGGSDLGPAMVTGALAPYHDGPHLHFVSNVDSAHLADTLRELDPARTLFIVASKTFTTVETMTNAGSARHWLAKALGEDAVGAHFCAVSTALDKCAAFGIAPDRIFGFWDWVGGRYSVWSSVGLPVAIAIGATNFRAFLAGAREMDEHFRTAPLEQNLPVLLALVGVWHRDGLGYPARAILPYDQRLSRFAAYLQQLDMESNGKRVTREGEPVAHATGPLVFGEPGTNGQHAFYQLIHQGTDVIPCEFYIAAQGHEPELAAHHDLLIANCLAQMQALLLGRTLSEAGGNPHRVFPGNRPSLVTAYEKLDPATMGKLIALYEHRVFTEAALWNINAFDQWGVELGKELATRLLPVVEGKQKAAADSSTAGLVSFLRGSGAAPQPV</sequence>
<feature type="active site" description="Proton donor" evidence="7">
    <location>
        <position position="345"/>
    </location>
</feature>
<dbReference type="AlphaFoldDB" id="A0A0D6PJQ6"/>
<keyword evidence="4 7" id="KW-0324">Glycolysis</keyword>
<evidence type="ECO:0000256" key="7">
    <source>
        <dbReference type="HAMAP-Rule" id="MF_00473"/>
    </source>
</evidence>
<dbReference type="PROSITE" id="PS51463">
    <property type="entry name" value="P_GLUCOSE_ISOMERASE_3"/>
    <property type="match status" value="1"/>
</dbReference>
<dbReference type="Proteomes" id="UP000032668">
    <property type="component" value="Unassembled WGS sequence"/>
</dbReference>
<dbReference type="PANTHER" id="PTHR11469:SF1">
    <property type="entry name" value="GLUCOSE-6-PHOSPHATE ISOMERASE"/>
    <property type="match status" value="1"/>
</dbReference>
<keyword evidence="7" id="KW-0963">Cytoplasm</keyword>